<sequence>MYFFNFFIFLALQLESDDPQYDMDEVDHNWFHNSARSLCPDLTYLE</sequence>
<comment type="caution">
    <text evidence="2">The sequence shown here is derived from an EMBL/GenBank/DDBJ whole genome shotgun (WGS) entry which is preliminary data.</text>
</comment>
<proteinExistence type="predicted"/>
<gene>
    <name evidence="2" type="ORF">SMN809_LOCUS39920</name>
</gene>
<reference evidence="2" key="1">
    <citation type="submission" date="2021-02" db="EMBL/GenBank/DDBJ databases">
        <authorList>
            <person name="Nowell W R."/>
        </authorList>
    </citation>
    <scope>NUCLEOTIDE SEQUENCE</scope>
</reference>
<name>A0A8S2ZAU9_9BILA</name>
<keyword evidence="1" id="KW-0732">Signal</keyword>
<dbReference type="Proteomes" id="UP000676336">
    <property type="component" value="Unassembled WGS sequence"/>
</dbReference>
<feature type="non-terminal residue" evidence="2">
    <location>
        <position position="46"/>
    </location>
</feature>
<evidence type="ECO:0000313" key="2">
    <source>
        <dbReference type="EMBL" id="CAF4621549.1"/>
    </source>
</evidence>
<evidence type="ECO:0000256" key="1">
    <source>
        <dbReference type="SAM" id="SignalP"/>
    </source>
</evidence>
<protein>
    <submittedName>
        <fullName evidence="2">Uncharacterized protein</fullName>
    </submittedName>
</protein>
<organism evidence="2 3">
    <name type="scientific">Rotaria magnacalcarata</name>
    <dbReference type="NCBI Taxonomy" id="392030"/>
    <lineage>
        <taxon>Eukaryota</taxon>
        <taxon>Metazoa</taxon>
        <taxon>Spiralia</taxon>
        <taxon>Gnathifera</taxon>
        <taxon>Rotifera</taxon>
        <taxon>Eurotatoria</taxon>
        <taxon>Bdelloidea</taxon>
        <taxon>Philodinida</taxon>
        <taxon>Philodinidae</taxon>
        <taxon>Rotaria</taxon>
    </lineage>
</organism>
<evidence type="ECO:0000313" key="3">
    <source>
        <dbReference type="Proteomes" id="UP000676336"/>
    </source>
</evidence>
<feature type="chain" id="PRO_5035785814" evidence="1">
    <location>
        <begin position="17"/>
        <end position="46"/>
    </location>
</feature>
<feature type="signal peptide" evidence="1">
    <location>
        <begin position="1"/>
        <end position="16"/>
    </location>
</feature>
<accession>A0A8S2ZAU9</accession>
<dbReference type="AlphaFoldDB" id="A0A8S2ZAU9"/>
<dbReference type="EMBL" id="CAJOBI010108399">
    <property type="protein sequence ID" value="CAF4621549.1"/>
    <property type="molecule type" value="Genomic_DNA"/>
</dbReference>